<dbReference type="PANTHER" id="PTHR16026:SF0">
    <property type="entry name" value="CARTILAGE ACIDIC PROTEIN 1"/>
    <property type="match status" value="1"/>
</dbReference>
<evidence type="ECO:0000256" key="1">
    <source>
        <dbReference type="ARBA" id="ARBA00022729"/>
    </source>
</evidence>
<comment type="caution">
    <text evidence="4">The sequence shown here is derived from an EMBL/GenBank/DDBJ whole genome shotgun (WGS) entry which is preliminary data.</text>
</comment>
<feature type="signal peptide" evidence="2">
    <location>
        <begin position="1"/>
        <end position="23"/>
    </location>
</feature>
<feature type="domain" description="ASPIC/UnbV" evidence="3">
    <location>
        <begin position="511"/>
        <end position="576"/>
    </location>
</feature>
<dbReference type="AlphaFoldDB" id="A0A7X1B736"/>
<protein>
    <submittedName>
        <fullName evidence="4">VCBS repeat-containing protein</fullName>
    </submittedName>
</protein>
<dbReference type="PANTHER" id="PTHR16026">
    <property type="entry name" value="CARTILAGE ACIDIC PROTEIN 1"/>
    <property type="match status" value="1"/>
</dbReference>
<organism evidence="4 5">
    <name type="scientific">Pelagicoccus albus</name>
    <dbReference type="NCBI Taxonomy" id="415222"/>
    <lineage>
        <taxon>Bacteria</taxon>
        <taxon>Pseudomonadati</taxon>
        <taxon>Verrucomicrobiota</taxon>
        <taxon>Opitutia</taxon>
        <taxon>Puniceicoccales</taxon>
        <taxon>Pelagicoccaceae</taxon>
        <taxon>Pelagicoccus</taxon>
    </lineage>
</organism>
<dbReference type="Proteomes" id="UP000526501">
    <property type="component" value="Unassembled WGS sequence"/>
</dbReference>
<reference evidence="4 5" key="1">
    <citation type="submission" date="2020-07" db="EMBL/GenBank/DDBJ databases">
        <authorList>
            <person name="Feng X."/>
        </authorList>
    </citation>
    <scope>NUCLEOTIDE SEQUENCE [LARGE SCALE GENOMIC DNA]</scope>
    <source>
        <strain evidence="4 5">JCM23202</strain>
    </source>
</reference>
<name>A0A7X1B736_9BACT</name>
<dbReference type="EMBL" id="JACHVC010000012">
    <property type="protein sequence ID" value="MBC2606737.1"/>
    <property type="molecule type" value="Genomic_DNA"/>
</dbReference>
<evidence type="ECO:0000256" key="2">
    <source>
        <dbReference type="SAM" id="SignalP"/>
    </source>
</evidence>
<dbReference type="InterPro" id="IPR027039">
    <property type="entry name" value="Crtac1"/>
</dbReference>
<dbReference type="Gene3D" id="2.130.10.130">
    <property type="entry name" value="Integrin alpha, N-terminal"/>
    <property type="match status" value="4"/>
</dbReference>
<evidence type="ECO:0000259" key="3">
    <source>
        <dbReference type="Pfam" id="PF07593"/>
    </source>
</evidence>
<keyword evidence="5" id="KW-1185">Reference proteome</keyword>
<dbReference type="InterPro" id="IPR028994">
    <property type="entry name" value="Integrin_alpha_N"/>
</dbReference>
<keyword evidence="1 2" id="KW-0732">Signal</keyword>
<dbReference type="InterPro" id="IPR011519">
    <property type="entry name" value="UnbV_ASPIC"/>
</dbReference>
<dbReference type="SUPFAM" id="SSF69318">
    <property type="entry name" value="Integrin alpha N-terminal domain"/>
    <property type="match status" value="3"/>
</dbReference>
<feature type="chain" id="PRO_5031096623" evidence="2">
    <location>
        <begin position="24"/>
        <end position="1087"/>
    </location>
</feature>
<dbReference type="Pfam" id="PF07593">
    <property type="entry name" value="UnbV_ASPIC"/>
    <property type="match status" value="1"/>
</dbReference>
<accession>A0A7X1B736</accession>
<evidence type="ECO:0000313" key="5">
    <source>
        <dbReference type="Proteomes" id="UP000526501"/>
    </source>
</evidence>
<sequence>MSNSTPCLTLLLAGFALMSPCSGQPRSNLSSEPLALVGSSEYAGPLFETISSEQSGLTSINEYSHPEAWKRYWHQYYNGSIGTAAIVGDVNGDELPDIYLVSKDSANSLYLNSGDFRFEDVTESAGVAGTKGFGSGASFVDIDNDGDLDLYTCYVGSPNQLFLNDGTGRFDDVSEEWGLAINTGTNSPSFADFDCDGDMDLYLQCNFLESANKPEGMPDLLLENVGGQFVDITESAGIHGRGQGHAAIWWDFNEDGLPDLYVANDFEPADKLYRNNGDKTFSDVIEDVVVSAPYFGMGADLGDINNDGHIDFMVADMASPDHVKHHVSVGTQGSYLLGISKTKVSQYMYNMLSLKIGPSQFAEVAQLAGLQATGWTWAVRLVDMDNDGSLDAYFSTGMIREFHNTDLSNRMGNARSVMQRIRAYENSPPLLEDNLAFRNLGSLEFVPVGEEWGLDLNGISFAASFADFDRDGDLDLLINNLNAPPTLYRNRSVQGNRVVIRLEGSESNRYGYGAKVTARSNGQVQTRELTSTRGYMSQDEAIVHFSFEDAESIETLRIDWPSGACQEIENLPLGTFYRIKEANTEEEAEPEHRTLFSISSIEVPDDTESEEEFYDVFGKQALLPFDETWEGPFISTADLDGDGWMDVVMGGSTGQETRVFRNDNGSSLELVESDVFYDDYDSEDSGLSFFDYDSDGDLDLLVLAGSMELDEGSEFYRDRIYLQGEDLEFEKLEYDSFPAPSIASRGHAFLDVDSDGDLDLVIGGGTNKDAYPSSGDNAVWLRTEEGFELDELSDFSRAFAKSGKVSELLSVDVDADGDLDLVQVNDWGVPILWENRSSTLLRNDGAMPARDMHGLWRSVESGDFDGDGRIDIVLGNIGQNSKYKPNSEEPVALFFQKRDGVGAQLLAETVEGELRAMETRNIAAKSFAAEIAANTSTYEEYARKTIEEIFPNLDTAFEKYWMVENRSLLLLQVEDMKFEIRELPREAQIGIAKDLLVADFNQDGWDDLVIAHEPLPPNSWAGRRLRGHISFLLGGPNAEFTALMPYDSGLELEGYPRSLGCADLNGDGNLELLVGTSEGPLVVFELN</sequence>
<proteinExistence type="predicted"/>
<dbReference type="RefSeq" id="WP_185660602.1">
    <property type="nucleotide sequence ID" value="NZ_CAWPOO010000012.1"/>
</dbReference>
<dbReference type="InterPro" id="IPR013517">
    <property type="entry name" value="FG-GAP"/>
</dbReference>
<gene>
    <name evidence="4" type="ORF">H5P27_11855</name>
</gene>
<dbReference type="Pfam" id="PF13517">
    <property type="entry name" value="FG-GAP_3"/>
    <property type="match status" value="5"/>
</dbReference>
<evidence type="ECO:0000313" key="4">
    <source>
        <dbReference type="EMBL" id="MBC2606737.1"/>
    </source>
</evidence>